<comment type="caution">
    <text evidence="1">The sequence shown here is derived from an EMBL/GenBank/DDBJ whole genome shotgun (WGS) entry which is preliminary data.</text>
</comment>
<sequence>MDAELSEQLHYLAEKTLSRCIERARHYFERDFPVPALNYKLRGKAAGKAYLQTWEVRLNQCFLSRINRRLSTKSFPMKSLI</sequence>
<dbReference type="Proteomes" id="UP000029228">
    <property type="component" value="Unassembled WGS sequence"/>
</dbReference>
<evidence type="ECO:0000313" key="1">
    <source>
        <dbReference type="EMBL" id="GAL19367.1"/>
    </source>
</evidence>
<accession>A0A090SIT1</accession>
<gene>
    <name evidence="1" type="ORF">JCM19235_723</name>
</gene>
<organism evidence="1 2">
    <name type="scientific">Vibrio maritimus</name>
    <dbReference type="NCBI Taxonomy" id="990268"/>
    <lineage>
        <taxon>Bacteria</taxon>
        <taxon>Pseudomonadati</taxon>
        <taxon>Pseudomonadota</taxon>
        <taxon>Gammaproteobacteria</taxon>
        <taxon>Vibrionales</taxon>
        <taxon>Vibrionaceae</taxon>
        <taxon>Vibrio</taxon>
    </lineage>
</organism>
<dbReference type="EMBL" id="BBMR01000004">
    <property type="protein sequence ID" value="GAL19367.1"/>
    <property type="molecule type" value="Genomic_DNA"/>
</dbReference>
<dbReference type="PANTHER" id="PTHR38773:SF1">
    <property type="entry name" value="PROTEIN SPRT"/>
    <property type="match status" value="1"/>
</dbReference>
<reference evidence="1 2" key="1">
    <citation type="submission" date="2014-09" db="EMBL/GenBank/DDBJ databases">
        <title>Vibrio maritimus JCM 19235. (C45) whole genome shotgun sequence.</title>
        <authorList>
            <person name="Sawabe T."/>
            <person name="Meirelles P."/>
            <person name="Nakanishi M."/>
            <person name="Sayaka M."/>
            <person name="Hattori M."/>
            <person name="Ohkuma M."/>
        </authorList>
    </citation>
    <scope>NUCLEOTIDE SEQUENCE [LARGE SCALE GENOMIC DNA]</scope>
    <source>
        <strain evidence="2">JCM19235</strain>
    </source>
</reference>
<proteinExistence type="predicted"/>
<dbReference type="STRING" id="990268.JCM19235_723"/>
<dbReference type="AlphaFoldDB" id="A0A090SIT1"/>
<name>A0A090SIT1_9VIBR</name>
<protein>
    <submittedName>
        <fullName evidence="1">Protein sprT</fullName>
    </submittedName>
</protein>
<dbReference type="PANTHER" id="PTHR38773">
    <property type="entry name" value="PROTEIN SPRT"/>
    <property type="match status" value="1"/>
</dbReference>
<keyword evidence="2" id="KW-1185">Reference proteome</keyword>
<evidence type="ECO:0000313" key="2">
    <source>
        <dbReference type="Proteomes" id="UP000029228"/>
    </source>
</evidence>